<dbReference type="Gene3D" id="6.10.140.180">
    <property type="match status" value="1"/>
</dbReference>
<dbReference type="InterPro" id="IPR040608">
    <property type="entry name" value="Snf8/Vps36"/>
</dbReference>
<dbReference type="Proteomes" id="UP001497744">
    <property type="component" value="Unassembled WGS sequence"/>
</dbReference>
<proteinExistence type="inferred from homology"/>
<name>A0AAV4LTT3_BABCB</name>
<dbReference type="Gene3D" id="1.10.10.10">
    <property type="entry name" value="Winged helix-like DNA-binding domain superfamily/Winged helix DNA-binding domain"/>
    <property type="match status" value="2"/>
</dbReference>
<comment type="caution">
    <text evidence="2">The sequence shown here is derived from an EMBL/GenBank/DDBJ whole genome shotgun (WGS) entry which is preliminary data.</text>
</comment>
<organism evidence="2 3">
    <name type="scientific">Babesia caballi</name>
    <dbReference type="NCBI Taxonomy" id="5871"/>
    <lineage>
        <taxon>Eukaryota</taxon>
        <taxon>Sar</taxon>
        <taxon>Alveolata</taxon>
        <taxon>Apicomplexa</taxon>
        <taxon>Aconoidasida</taxon>
        <taxon>Piroplasmida</taxon>
        <taxon>Babesiidae</taxon>
        <taxon>Babesia</taxon>
    </lineage>
</organism>
<sequence length="235" mass="26843">MRRGIGASRMLNHQSDRQRWDSFSQSLERDTIEAYGRFAEELRAKLYNFVEKYKELINDDPSFRLQFLELCDLLGVDPLTHSLSRFSKILGLSRFYASVTVRVLDVCIKTRALNGGFCEMSQVLAAFPAKSQVTEADILRCIAECSVFGENSIRTMQMGGKTIIITTPVVLGSETRECLNVAASIKRGITVGELSTNMQWTEEKAQNLLYYFTQRQIAWIDNVEGETYYWFPCLL</sequence>
<dbReference type="PANTHER" id="PTHR12806:SF0">
    <property type="entry name" value="VACUOLAR-SORTING PROTEIN SNF8"/>
    <property type="match status" value="1"/>
</dbReference>
<dbReference type="InterPro" id="IPR016689">
    <property type="entry name" value="ESCRT-2_cplx_Snf8"/>
</dbReference>
<evidence type="ECO:0000313" key="2">
    <source>
        <dbReference type="EMBL" id="GIX63214.1"/>
    </source>
</evidence>
<dbReference type="EMBL" id="BPLF01000002">
    <property type="protein sequence ID" value="GIX63214.1"/>
    <property type="molecule type" value="Genomic_DNA"/>
</dbReference>
<dbReference type="InterPro" id="IPR036390">
    <property type="entry name" value="WH_DNA-bd_sf"/>
</dbReference>
<evidence type="ECO:0000313" key="3">
    <source>
        <dbReference type="Proteomes" id="UP001497744"/>
    </source>
</evidence>
<dbReference type="AlphaFoldDB" id="A0AAV4LTT3"/>
<dbReference type="Pfam" id="PF04157">
    <property type="entry name" value="EAP30"/>
    <property type="match status" value="1"/>
</dbReference>
<comment type="similarity">
    <text evidence="1">Belongs to the SNF8 family.</text>
</comment>
<evidence type="ECO:0000256" key="1">
    <source>
        <dbReference type="ARBA" id="ARBA00009834"/>
    </source>
</evidence>
<dbReference type="GO" id="GO:0000814">
    <property type="term" value="C:ESCRT II complex"/>
    <property type="evidence" value="ECO:0007669"/>
    <property type="project" value="InterPro"/>
</dbReference>
<dbReference type="SUPFAM" id="SSF46785">
    <property type="entry name" value="Winged helix' DNA-binding domain"/>
    <property type="match status" value="2"/>
</dbReference>
<gene>
    <name evidence="2" type="ORF">BcabD6B2_26490</name>
</gene>
<dbReference type="GO" id="GO:0043328">
    <property type="term" value="P:protein transport to vacuole involved in ubiquitin-dependent protein catabolic process via the multivesicular body sorting pathway"/>
    <property type="evidence" value="ECO:0007669"/>
    <property type="project" value="TreeGrafter"/>
</dbReference>
<dbReference type="GeneID" id="94194695"/>
<accession>A0AAV4LTT3</accession>
<keyword evidence="3" id="KW-1185">Reference proteome</keyword>
<dbReference type="InterPro" id="IPR036388">
    <property type="entry name" value="WH-like_DNA-bd_sf"/>
</dbReference>
<reference evidence="2 3" key="1">
    <citation type="submission" date="2021-06" db="EMBL/GenBank/DDBJ databases">
        <title>Genome sequence of Babesia caballi.</title>
        <authorList>
            <person name="Yamagishi J."/>
            <person name="Kidaka T."/>
            <person name="Ochi A."/>
        </authorList>
    </citation>
    <scope>NUCLEOTIDE SEQUENCE [LARGE SCALE GENOMIC DNA]</scope>
    <source>
        <strain evidence="2">USDA-D6B2</strain>
    </source>
</reference>
<protein>
    <submittedName>
        <fullName evidence="2">Vacuolar-sorting protein SNF8</fullName>
    </submittedName>
</protein>
<dbReference type="PANTHER" id="PTHR12806">
    <property type="entry name" value="EAP30 SUBUNIT OF ELL COMPLEX"/>
    <property type="match status" value="1"/>
</dbReference>
<dbReference type="RefSeq" id="XP_067715283.1">
    <property type="nucleotide sequence ID" value="XM_067859182.1"/>
</dbReference>